<name>K0TDM8_THAOC</name>
<dbReference type="AlphaFoldDB" id="K0TDM8"/>
<comment type="caution">
    <text evidence="1">The sequence shown here is derived from an EMBL/GenBank/DDBJ whole genome shotgun (WGS) entry which is preliminary data.</text>
</comment>
<reference evidence="1 2" key="1">
    <citation type="journal article" date="2012" name="Genome Biol.">
        <title>Genome and low-iron response of an oceanic diatom adapted to chronic iron limitation.</title>
        <authorList>
            <person name="Lommer M."/>
            <person name="Specht M."/>
            <person name="Roy A.S."/>
            <person name="Kraemer L."/>
            <person name="Andreson R."/>
            <person name="Gutowska M.A."/>
            <person name="Wolf J."/>
            <person name="Bergner S.V."/>
            <person name="Schilhabel M.B."/>
            <person name="Klostermeier U.C."/>
            <person name="Beiko R.G."/>
            <person name="Rosenstiel P."/>
            <person name="Hippler M."/>
            <person name="Laroche J."/>
        </authorList>
    </citation>
    <scope>NUCLEOTIDE SEQUENCE [LARGE SCALE GENOMIC DNA]</scope>
    <source>
        <strain evidence="1 2">CCMP1005</strain>
    </source>
</reference>
<protein>
    <submittedName>
        <fullName evidence="1">Uncharacterized protein</fullName>
    </submittedName>
</protein>
<gene>
    <name evidence="1" type="ORF">THAOC_03098</name>
</gene>
<dbReference type="Proteomes" id="UP000266841">
    <property type="component" value="Unassembled WGS sequence"/>
</dbReference>
<organism evidence="1 2">
    <name type="scientific">Thalassiosira oceanica</name>
    <name type="common">Marine diatom</name>
    <dbReference type="NCBI Taxonomy" id="159749"/>
    <lineage>
        <taxon>Eukaryota</taxon>
        <taxon>Sar</taxon>
        <taxon>Stramenopiles</taxon>
        <taxon>Ochrophyta</taxon>
        <taxon>Bacillariophyta</taxon>
        <taxon>Coscinodiscophyceae</taxon>
        <taxon>Thalassiosirophycidae</taxon>
        <taxon>Thalassiosirales</taxon>
        <taxon>Thalassiosiraceae</taxon>
        <taxon>Thalassiosira</taxon>
    </lineage>
</organism>
<keyword evidence="2" id="KW-1185">Reference proteome</keyword>
<evidence type="ECO:0000313" key="2">
    <source>
        <dbReference type="Proteomes" id="UP000266841"/>
    </source>
</evidence>
<accession>K0TDM8</accession>
<sequence>MCISSKIPGHSAEDALPEASEVIDAFDDSDGELGGWGHLQQTMTLSTLLISGNKVETSAVGWFVDQDAFDGMDAVVDTSWPPMTLT</sequence>
<dbReference type="EMBL" id="AGNL01003084">
    <property type="protein sequence ID" value="EJK75189.1"/>
    <property type="molecule type" value="Genomic_DNA"/>
</dbReference>
<evidence type="ECO:0000313" key="1">
    <source>
        <dbReference type="EMBL" id="EJK75189.1"/>
    </source>
</evidence>
<proteinExistence type="predicted"/>